<protein>
    <submittedName>
        <fullName evidence="2">Uncharacterized protein</fullName>
    </submittedName>
</protein>
<feature type="compositionally biased region" description="Low complexity" evidence="1">
    <location>
        <begin position="46"/>
        <end position="67"/>
    </location>
</feature>
<evidence type="ECO:0000313" key="3">
    <source>
        <dbReference type="Proteomes" id="UP001476247"/>
    </source>
</evidence>
<comment type="caution">
    <text evidence="2">The sequence shown here is derived from an EMBL/GenBank/DDBJ whole genome shotgun (WGS) entry which is preliminary data.</text>
</comment>
<gene>
    <name evidence="2" type="ORF">HPULCUR_004598</name>
</gene>
<evidence type="ECO:0000313" key="2">
    <source>
        <dbReference type="EMBL" id="GAA5799188.1"/>
    </source>
</evidence>
<feature type="region of interest" description="Disordered" evidence="1">
    <location>
        <begin position="46"/>
        <end position="104"/>
    </location>
</feature>
<sequence length="104" mass="11431">MNTYSKMSKAHRDQTVKKSKEILHACILLSCAETRTIHDTELLAARNSAESSNSSRIRFRSSSSDTSHSTKRQKATADGRYRLATPLPLPPSPSISPPPPPISK</sequence>
<organism evidence="2 3">
    <name type="scientific">Helicostylum pulchrum</name>
    <dbReference type="NCBI Taxonomy" id="562976"/>
    <lineage>
        <taxon>Eukaryota</taxon>
        <taxon>Fungi</taxon>
        <taxon>Fungi incertae sedis</taxon>
        <taxon>Mucoromycota</taxon>
        <taxon>Mucoromycotina</taxon>
        <taxon>Mucoromycetes</taxon>
        <taxon>Mucorales</taxon>
        <taxon>Mucorineae</taxon>
        <taxon>Mucoraceae</taxon>
        <taxon>Helicostylum</taxon>
    </lineage>
</organism>
<accession>A0ABP9XXL6</accession>
<evidence type="ECO:0000256" key="1">
    <source>
        <dbReference type="SAM" id="MobiDB-lite"/>
    </source>
</evidence>
<keyword evidence="3" id="KW-1185">Reference proteome</keyword>
<proteinExistence type="predicted"/>
<feature type="compositionally biased region" description="Pro residues" evidence="1">
    <location>
        <begin position="87"/>
        <end position="104"/>
    </location>
</feature>
<dbReference type="EMBL" id="BAABUJ010000012">
    <property type="protein sequence ID" value="GAA5799188.1"/>
    <property type="molecule type" value="Genomic_DNA"/>
</dbReference>
<name>A0ABP9XXL6_9FUNG</name>
<reference evidence="2 3" key="1">
    <citation type="submission" date="2024-04" db="EMBL/GenBank/DDBJ databases">
        <title>genome sequences of Mucor flavus KT1a and Helicostylum pulchrum KT1b strains isolation_sourced from the surface of a dry-aged beef.</title>
        <authorList>
            <person name="Toyotome T."/>
            <person name="Hosono M."/>
            <person name="Torimaru M."/>
            <person name="Fukuda K."/>
            <person name="Mikami N."/>
        </authorList>
    </citation>
    <scope>NUCLEOTIDE SEQUENCE [LARGE SCALE GENOMIC DNA]</scope>
    <source>
        <strain evidence="2 3">KT1b</strain>
    </source>
</reference>
<dbReference type="Proteomes" id="UP001476247">
    <property type="component" value="Unassembled WGS sequence"/>
</dbReference>